<dbReference type="EMBL" id="CP109109">
    <property type="protein sequence ID" value="WSC01623.1"/>
    <property type="molecule type" value="Genomic_DNA"/>
</dbReference>
<organism evidence="1 2">
    <name type="scientific">Streptomyces scopuliridis</name>
    <dbReference type="NCBI Taxonomy" id="452529"/>
    <lineage>
        <taxon>Bacteria</taxon>
        <taxon>Bacillati</taxon>
        <taxon>Actinomycetota</taxon>
        <taxon>Actinomycetes</taxon>
        <taxon>Kitasatosporales</taxon>
        <taxon>Streptomycetaceae</taxon>
        <taxon>Streptomyces</taxon>
    </lineage>
</organism>
<proteinExistence type="predicted"/>
<name>A0ACD4ZTK2_9ACTN</name>
<keyword evidence="2" id="KW-1185">Reference proteome</keyword>
<evidence type="ECO:0000313" key="1">
    <source>
        <dbReference type="EMBL" id="WSC01623.1"/>
    </source>
</evidence>
<reference evidence="1" key="1">
    <citation type="submission" date="2022-10" db="EMBL/GenBank/DDBJ databases">
        <title>The complete genomes of actinobacterial strains from the NBC collection.</title>
        <authorList>
            <person name="Joergensen T.S."/>
            <person name="Alvarez Arevalo M."/>
            <person name="Sterndorff E.B."/>
            <person name="Faurdal D."/>
            <person name="Vuksanovic O."/>
            <person name="Mourched A.-S."/>
            <person name="Charusanti P."/>
            <person name="Shaw S."/>
            <person name="Blin K."/>
            <person name="Weber T."/>
        </authorList>
    </citation>
    <scope>NUCLEOTIDE SEQUENCE</scope>
    <source>
        <strain evidence="1">NBC 01771</strain>
    </source>
</reference>
<evidence type="ECO:0000313" key="2">
    <source>
        <dbReference type="Proteomes" id="UP001348369"/>
    </source>
</evidence>
<sequence>MDPLPGTAEIEAGKGRCGGACAFFWRCGSQHAEEVPPRLLHRDQVLGVQRRTQLQQARDRLPAPPPTIGQRCRAGPEQDS</sequence>
<protein>
    <submittedName>
        <fullName evidence="1">Uncharacterized protein</fullName>
    </submittedName>
</protein>
<accession>A0ACD4ZTK2</accession>
<dbReference type="Proteomes" id="UP001348369">
    <property type="component" value="Chromosome"/>
</dbReference>
<gene>
    <name evidence="1" type="ORF">OG835_34535</name>
</gene>